<gene>
    <name evidence="2" type="ORF">SAMN02983003_0588</name>
</gene>
<sequence>MNEFEAPVPVLKPANDPVAVERLVTELIATGEMNADTVADLERIRSEWQAGTLDPDDSAYLVALHRRLIGASAGLVEASSAPASPEGNDALRQALARAEAAEAEVERLRAELAMLRGSQEPSA</sequence>
<evidence type="ECO:0000313" key="2">
    <source>
        <dbReference type="EMBL" id="SFZ81604.1"/>
    </source>
</evidence>
<protein>
    <submittedName>
        <fullName evidence="2">Uncharacterized protein</fullName>
    </submittedName>
</protein>
<organism evidence="2 3">
    <name type="scientific">Devosia enhydra</name>
    <dbReference type="NCBI Taxonomy" id="665118"/>
    <lineage>
        <taxon>Bacteria</taxon>
        <taxon>Pseudomonadati</taxon>
        <taxon>Pseudomonadota</taxon>
        <taxon>Alphaproteobacteria</taxon>
        <taxon>Hyphomicrobiales</taxon>
        <taxon>Devosiaceae</taxon>
        <taxon>Devosia</taxon>
    </lineage>
</organism>
<accession>A0A1K2HTM6</accession>
<proteinExistence type="predicted"/>
<dbReference type="STRING" id="665118.SAMN02983003_0588"/>
<feature type="coiled-coil region" evidence="1">
    <location>
        <begin position="88"/>
        <end position="118"/>
    </location>
</feature>
<keyword evidence="3" id="KW-1185">Reference proteome</keyword>
<keyword evidence="1" id="KW-0175">Coiled coil</keyword>
<dbReference type="EMBL" id="FPKU01000001">
    <property type="protein sequence ID" value="SFZ81604.1"/>
    <property type="molecule type" value="Genomic_DNA"/>
</dbReference>
<name>A0A1K2HTM6_9HYPH</name>
<dbReference type="Proteomes" id="UP000183447">
    <property type="component" value="Unassembled WGS sequence"/>
</dbReference>
<evidence type="ECO:0000313" key="3">
    <source>
        <dbReference type="Proteomes" id="UP000183447"/>
    </source>
</evidence>
<evidence type="ECO:0000256" key="1">
    <source>
        <dbReference type="SAM" id="Coils"/>
    </source>
</evidence>
<dbReference type="OrthoDB" id="7951340at2"/>
<reference evidence="2 3" key="1">
    <citation type="submission" date="2016-11" db="EMBL/GenBank/DDBJ databases">
        <authorList>
            <person name="Jaros S."/>
            <person name="Januszkiewicz K."/>
            <person name="Wedrychowicz H."/>
        </authorList>
    </citation>
    <scope>NUCLEOTIDE SEQUENCE [LARGE SCALE GENOMIC DNA]</scope>
    <source>
        <strain evidence="2 3">ATCC 23634</strain>
    </source>
</reference>
<dbReference type="RefSeq" id="WP_072338891.1">
    <property type="nucleotide sequence ID" value="NZ_FPKU01000001.1"/>
</dbReference>
<dbReference type="AlphaFoldDB" id="A0A1K2HTM6"/>